<feature type="domain" description="Zn(2)-C6 fungal-type" evidence="2">
    <location>
        <begin position="59"/>
        <end position="88"/>
    </location>
</feature>
<dbReference type="HOGENOM" id="CLU_2050507_0_0_1"/>
<evidence type="ECO:0000313" key="3">
    <source>
        <dbReference type="EMBL" id="KIM77482.1"/>
    </source>
</evidence>
<dbReference type="Proteomes" id="UP000054166">
    <property type="component" value="Unassembled WGS sequence"/>
</dbReference>
<organism evidence="3 4">
    <name type="scientific">Piloderma croceum (strain F 1598)</name>
    <dbReference type="NCBI Taxonomy" id="765440"/>
    <lineage>
        <taxon>Eukaryota</taxon>
        <taxon>Fungi</taxon>
        <taxon>Dikarya</taxon>
        <taxon>Basidiomycota</taxon>
        <taxon>Agaricomycotina</taxon>
        <taxon>Agaricomycetes</taxon>
        <taxon>Agaricomycetidae</taxon>
        <taxon>Atheliales</taxon>
        <taxon>Atheliaceae</taxon>
        <taxon>Piloderma</taxon>
    </lineage>
</organism>
<dbReference type="InterPro" id="IPR001138">
    <property type="entry name" value="Zn2Cys6_DnaBD"/>
</dbReference>
<dbReference type="GO" id="GO:0008270">
    <property type="term" value="F:zinc ion binding"/>
    <property type="evidence" value="ECO:0007669"/>
    <property type="project" value="InterPro"/>
</dbReference>
<gene>
    <name evidence="3" type="ORF">PILCRDRAFT_616307</name>
</gene>
<dbReference type="InParanoid" id="A0A0C3BJD8"/>
<evidence type="ECO:0000259" key="2">
    <source>
        <dbReference type="PROSITE" id="PS00463"/>
    </source>
</evidence>
<name>A0A0C3BJD8_PILCF</name>
<dbReference type="GO" id="GO:0000981">
    <property type="term" value="F:DNA-binding transcription factor activity, RNA polymerase II-specific"/>
    <property type="evidence" value="ECO:0007669"/>
    <property type="project" value="InterPro"/>
</dbReference>
<protein>
    <recommendedName>
        <fullName evidence="2">Zn(2)-C6 fungal-type domain-containing protein</fullName>
    </recommendedName>
</protein>
<dbReference type="PROSITE" id="PS00463">
    <property type="entry name" value="ZN2_CY6_FUNGAL_1"/>
    <property type="match status" value="1"/>
</dbReference>
<evidence type="ECO:0000256" key="1">
    <source>
        <dbReference type="SAM" id="MobiDB-lite"/>
    </source>
</evidence>
<proteinExistence type="predicted"/>
<dbReference type="AlphaFoldDB" id="A0A0C3BJD8"/>
<evidence type="ECO:0000313" key="4">
    <source>
        <dbReference type="Proteomes" id="UP000054166"/>
    </source>
</evidence>
<feature type="region of interest" description="Disordered" evidence="1">
    <location>
        <begin position="98"/>
        <end position="120"/>
    </location>
</feature>
<sequence>MIRGNSGTYFLFPHPYLPCHSSSFIFPPPYSTVSFSSMKKARSSSQCKRTFKNQRASIACICCHNLKKACKHIEQQRCQRCTRTNRDCIFKRVADDTTPQAAGSLPPAVEPDSATNVTSN</sequence>
<reference evidence="3 4" key="1">
    <citation type="submission" date="2014-04" db="EMBL/GenBank/DDBJ databases">
        <authorList>
            <consortium name="DOE Joint Genome Institute"/>
            <person name="Kuo A."/>
            <person name="Tarkka M."/>
            <person name="Buscot F."/>
            <person name="Kohler A."/>
            <person name="Nagy L.G."/>
            <person name="Floudas D."/>
            <person name="Copeland A."/>
            <person name="Barry K.W."/>
            <person name="Cichocki N."/>
            <person name="Veneault-Fourrey C."/>
            <person name="LaButti K."/>
            <person name="Lindquist E.A."/>
            <person name="Lipzen A."/>
            <person name="Lundell T."/>
            <person name="Morin E."/>
            <person name="Murat C."/>
            <person name="Sun H."/>
            <person name="Tunlid A."/>
            <person name="Henrissat B."/>
            <person name="Grigoriev I.V."/>
            <person name="Hibbett D.S."/>
            <person name="Martin F."/>
            <person name="Nordberg H.P."/>
            <person name="Cantor M.N."/>
            <person name="Hua S.X."/>
        </authorList>
    </citation>
    <scope>NUCLEOTIDE SEQUENCE [LARGE SCALE GENOMIC DNA]</scope>
    <source>
        <strain evidence="3 4">F 1598</strain>
    </source>
</reference>
<keyword evidence="4" id="KW-1185">Reference proteome</keyword>
<accession>A0A0C3BJD8</accession>
<reference evidence="4" key="2">
    <citation type="submission" date="2015-01" db="EMBL/GenBank/DDBJ databases">
        <title>Evolutionary Origins and Diversification of the Mycorrhizal Mutualists.</title>
        <authorList>
            <consortium name="DOE Joint Genome Institute"/>
            <consortium name="Mycorrhizal Genomics Consortium"/>
            <person name="Kohler A."/>
            <person name="Kuo A."/>
            <person name="Nagy L.G."/>
            <person name="Floudas D."/>
            <person name="Copeland A."/>
            <person name="Barry K.W."/>
            <person name="Cichocki N."/>
            <person name="Veneault-Fourrey C."/>
            <person name="LaButti K."/>
            <person name="Lindquist E.A."/>
            <person name="Lipzen A."/>
            <person name="Lundell T."/>
            <person name="Morin E."/>
            <person name="Murat C."/>
            <person name="Riley R."/>
            <person name="Ohm R."/>
            <person name="Sun H."/>
            <person name="Tunlid A."/>
            <person name="Henrissat B."/>
            <person name="Grigoriev I.V."/>
            <person name="Hibbett D.S."/>
            <person name="Martin F."/>
        </authorList>
    </citation>
    <scope>NUCLEOTIDE SEQUENCE [LARGE SCALE GENOMIC DNA]</scope>
    <source>
        <strain evidence="4">F 1598</strain>
    </source>
</reference>
<dbReference type="EMBL" id="KN833024">
    <property type="protein sequence ID" value="KIM77482.1"/>
    <property type="molecule type" value="Genomic_DNA"/>
</dbReference>